<keyword evidence="13" id="KW-1185">Reference proteome</keyword>
<dbReference type="Gene3D" id="1.10.510.10">
    <property type="entry name" value="Transferase(Phosphotransferase) domain 1"/>
    <property type="match status" value="1"/>
</dbReference>
<sequence length="308" mass="35591">MNKFFRRLKPSKKSKGTQKHKKPIEKYYELGEVLGQGTFSTVKKAIDKRTGLPWAIKILPKSGLNENFKLVENEIEILSTVDHPNVIKMHEIFETTDKIYIVMEIVTGGELFDRIERLDHLTEQESAYLIKKILNALKYLHSKGIVHRDLKPENLLLSDNTKYAEIKLTDFGLSKVMSDQDVMKTACGTPIYVAPEILSRKIYGPQVDVWSTGIILYVLLSGCAPFYDENLPVLFNKIKRGKIHFPSQEWENISESAKDLIRKFLIVDPRKRISVDEALNHEWIIQNGDYAEEKLSMFEFLQEESEED</sequence>
<comment type="caution">
    <text evidence="10">The sequence shown here is derived from an EMBL/GenBank/DDBJ whole genome shotgun (WGS) entry which is preliminary data.</text>
</comment>
<dbReference type="PROSITE" id="PS50011">
    <property type="entry name" value="PROTEIN_KINASE_DOM"/>
    <property type="match status" value="1"/>
</dbReference>
<dbReference type="InterPro" id="IPR017441">
    <property type="entry name" value="Protein_kinase_ATP_BS"/>
</dbReference>
<proteinExistence type="inferred from homology"/>
<dbReference type="PROSITE" id="PS00108">
    <property type="entry name" value="PROTEIN_KINASE_ST"/>
    <property type="match status" value="1"/>
</dbReference>
<keyword evidence="4" id="KW-0418">Kinase</keyword>
<evidence type="ECO:0000313" key="10">
    <source>
        <dbReference type="EMBL" id="KAJ3433070.1"/>
    </source>
</evidence>
<dbReference type="PROSITE" id="PS00107">
    <property type="entry name" value="PROTEIN_KINASE_ATP"/>
    <property type="match status" value="1"/>
</dbReference>
<evidence type="ECO:0000259" key="9">
    <source>
        <dbReference type="PROSITE" id="PS50011"/>
    </source>
</evidence>
<dbReference type="Proteomes" id="UP001146793">
    <property type="component" value="Unassembled WGS sequence"/>
</dbReference>
<keyword evidence="1 7" id="KW-0723">Serine/threonine-protein kinase</keyword>
<evidence type="ECO:0000256" key="6">
    <source>
        <dbReference type="PROSITE-ProRule" id="PRU10141"/>
    </source>
</evidence>
<dbReference type="GO" id="GO:0004674">
    <property type="term" value="F:protein serine/threonine kinase activity"/>
    <property type="evidence" value="ECO:0007669"/>
    <property type="project" value="UniProtKB-KW"/>
</dbReference>
<keyword evidence="5 6" id="KW-0067">ATP-binding</keyword>
<feature type="region of interest" description="Disordered" evidence="8">
    <location>
        <begin position="1"/>
        <end position="21"/>
    </location>
</feature>
<evidence type="ECO:0000313" key="11">
    <source>
        <dbReference type="EMBL" id="KAJ6246699.1"/>
    </source>
</evidence>
<name>A0AAV7YW40_9EUKA</name>
<dbReference type="FunFam" id="3.30.200.20:FF:000315">
    <property type="entry name" value="Calcium-dependent protein kinase 3"/>
    <property type="match status" value="1"/>
</dbReference>
<dbReference type="InterPro" id="IPR008271">
    <property type="entry name" value="Ser/Thr_kinase_AS"/>
</dbReference>
<dbReference type="Pfam" id="PF00069">
    <property type="entry name" value="Pkinase"/>
    <property type="match status" value="1"/>
</dbReference>
<dbReference type="SUPFAM" id="SSF56112">
    <property type="entry name" value="Protein kinase-like (PK-like)"/>
    <property type="match status" value="1"/>
</dbReference>
<dbReference type="GO" id="GO:0005524">
    <property type="term" value="F:ATP binding"/>
    <property type="evidence" value="ECO:0007669"/>
    <property type="project" value="UniProtKB-UniRule"/>
</dbReference>
<reference evidence="10" key="2">
    <citation type="submission" date="2022-08" db="EMBL/GenBank/DDBJ databases">
        <title>Novel sulphate-reducing endosymbionts in the free-living metamonad Anaeramoeba.</title>
        <authorList>
            <person name="Jerlstrom-Hultqvist J."/>
            <person name="Cepicka I."/>
            <person name="Gallot-Lavallee L."/>
            <person name="Salas-Leiva D."/>
            <person name="Curtis B.A."/>
            <person name="Zahonova K."/>
            <person name="Pipaliya S."/>
            <person name="Dacks J."/>
            <person name="Roger A.J."/>
        </authorList>
    </citation>
    <scope>NUCLEOTIDE SEQUENCE</scope>
    <source>
        <strain evidence="10">Busselton2</strain>
    </source>
</reference>
<dbReference type="EMBL" id="JANTQA010000047">
    <property type="protein sequence ID" value="KAJ3433070.1"/>
    <property type="molecule type" value="Genomic_DNA"/>
</dbReference>
<comment type="similarity">
    <text evidence="7">Belongs to the protein kinase superfamily.</text>
</comment>
<dbReference type="FunFam" id="1.10.510.10:FF:000571">
    <property type="entry name" value="Maternal embryonic leucine zipper kinase"/>
    <property type="match status" value="1"/>
</dbReference>
<reference evidence="11" key="1">
    <citation type="submission" date="2022-08" db="EMBL/GenBank/DDBJ databases">
        <title>Novel sulfate-reducing endosymbionts in the free-living metamonad Anaeramoeba.</title>
        <authorList>
            <person name="Jerlstrom-Hultqvist J."/>
            <person name="Cepicka I."/>
            <person name="Gallot-Lavallee L."/>
            <person name="Salas-Leiva D."/>
            <person name="Curtis B.A."/>
            <person name="Zahonova K."/>
            <person name="Pipaliya S."/>
            <person name="Dacks J."/>
            <person name="Roger A.J."/>
        </authorList>
    </citation>
    <scope>NUCLEOTIDE SEQUENCE</scope>
    <source>
        <strain evidence="11">Schooner1</strain>
    </source>
</reference>
<gene>
    <name evidence="10" type="ORF">M0812_22020</name>
    <name evidence="11" type="ORF">M0813_01949</name>
</gene>
<dbReference type="PANTHER" id="PTHR24347">
    <property type="entry name" value="SERINE/THREONINE-PROTEIN KINASE"/>
    <property type="match status" value="1"/>
</dbReference>
<dbReference type="SMART" id="SM00220">
    <property type="entry name" value="S_TKc"/>
    <property type="match status" value="1"/>
</dbReference>
<keyword evidence="2" id="KW-0808">Transferase</keyword>
<feature type="domain" description="Protein kinase" evidence="9">
    <location>
        <begin position="28"/>
        <end position="284"/>
    </location>
</feature>
<evidence type="ECO:0000256" key="2">
    <source>
        <dbReference type="ARBA" id="ARBA00022679"/>
    </source>
</evidence>
<dbReference type="EMBL" id="JAOAOG010000131">
    <property type="protein sequence ID" value="KAJ6246699.1"/>
    <property type="molecule type" value="Genomic_DNA"/>
</dbReference>
<organism evidence="10 12">
    <name type="scientific">Anaeramoeba flamelloides</name>
    <dbReference type="NCBI Taxonomy" id="1746091"/>
    <lineage>
        <taxon>Eukaryota</taxon>
        <taxon>Metamonada</taxon>
        <taxon>Anaeramoebidae</taxon>
        <taxon>Anaeramoeba</taxon>
    </lineage>
</organism>
<evidence type="ECO:0000256" key="3">
    <source>
        <dbReference type="ARBA" id="ARBA00022741"/>
    </source>
</evidence>
<evidence type="ECO:0000313" key="13">
    <source>
        <dbReference type="Proteomes" id="UP001150062"/>
    </source>
</evidence>
<feature type="binding site" evidence="6">
    <location>
        <position position="57"/>
    </location>
    <ligand>
        <name>ATP</name>
        <dbReference type="ChEBI" id="CHEBI:30616"/>
    </ligand>
</feature>
<dbReference type="InterPro" id="IPR011009">
    <property type="entry name" value="Kinase-like_dom_sf"/>
</dbReference>
<dbReference type="AlphaFoldDB" id="A0AAV7YW40"/>
<evidence type="ECO:0000256" key="8">
    <source>
        <dbReference type="SAM" id="MobiDB-lite"/>
    </source>
</evidence>
<dbReference type="InterPro" id="IPR000719">
    <property type="entry name" value="Prot_kinase_dom"/>
</dbReference>
<protein>
    <recommendedName>
        <fullName evidence="9">Protein kinase domain-containing protein</fullName>
    </recommendedName>
</protein>
<evidence type="ECO:0000256" key="4">
    <source>
        <dbReference type="ARBA" id="ARBA00022777"/>
    </source>
</evidence>
<dbReference type="PIRSF" id="PIRSF000654">
    <property type="entry name" value="Integrin-linked_kinase"/>
    <property type="match status" value="1"/>
</dbReference>
<evidence type="ECO:0000256" key="5">
    <source>
        <dbReference type="ARBA" id="ARBA00022840"/>
    </source>
</evidence>
<evidence type="ECO:0000313" key="12">
    <source>
        <dbReference type="Proteomes" id="UP001146793"/>
    </source>
</evidence>
<keyword evidence="3 6" id="KW-0547">Nucleotide-binding</keyword>
<dbReference type="Proteomes" id="UP001150062">
    <property type="component" value="Unassembled WGS sequence"/>
</dbReference>
<evidence type="ECO:0000256" key="1">
    <source>
        <dbReference type="ARBA" id="ARBA00022527"/>
    </source>
</evidence>
<dbReference type="CDD" id="cd05117">
    <property type="entry name" value="STKc_CAMK"/>
    <property type="match status" value="1"/>
</dbReference>
<accession>A0AAV7YW40</accession>
<evidence type="ECO:0000256" key="7">
    <source>
        <dbReference type="RuleBase" id="RU000304"/>
    </source>
</evidence>